<keyword evidence="8" id="KW-0645">Protease</keyword>
<evidence type="ECO:0000256" key="4">
    <source>
        <dbReference type="ARBA" id="ARBA00022989"/>
    </source>
</evidence>
<dbReference type="GO" id="GO:0006508">
    <property type="term" value="P:proteolysis"/>
    <property type="evidence" value="ECO:0007669"/>
    <property type="project" value="UniProtKB-KW"/>
</dbReference>
<dbReference type="InterPro" id="IPR036013">
    <property type="entry name" value="Band_7/SPFH_dom_sf"/>
</dbReference>
<evidence type="ECO:0000256" key="3">
    <source>
        <dbReference type="ARBA" id="ARBA00022692"/>
    </source>
</evidence>
<dbReference type="GO" id="GO:0016020">
    <property type="term" value="C:membrane"/>
    <property type="evidence" value="ECO:0007669"/>
    <property type="project" value="UniProtKB-SubCell"/>
</dbReference>
<evidence type="ECO:0000313" key="8">
    <source>
        <dbReference type="EMBL" id="SCZ49813.1"/>
    </source>
</evidence>
<dbReference type="InterPro" id="IPR001107">
    <property type="entry name" value="Band_7"/>
</dbReference>
<keyword evidence="4" id="KW-1133">Transmembrane helix</keyword>
<dbReference type="InterPro" id="IPR001972">
    <property type="entry name" value="Stomatin_HflK_fam"/>
</dbReference>
<dbReference type="GO" id="GO:0008233">
    <property type="term" value="F:peptidase activity"/>
    <property type="evidence" value="ECO:0007669"/>
    <property type="project" value="UniProtKB-KW"/>
</dbReference>
<dbReference type="PRINTS" id="PR00721">
    <property type="entry name" value="STOMATIN"/>
</dbReference>
<organism evidence="8 9">
    <name type="scientific">Thiohalomonas denitrificans</name>
    <dbReference type="NCBI Taxonomy" id="415747"/>
    <lineage>
        <taxon>Bacteria</taxon>
        <taxon>Pseudomonadati</taxon>
        <taxon>Pseudomonadota</taxon>
        <taxon>Gammaproteobacteria</taxon>
        <taxon>Thiohalomonadales</taxon>
        <taxon>Thiohalomonadaceae</taxon>
        <taxon>Thiohalomonas</taxon>
    </lineage>
</organism>
<dbReference type="Gene3D" id="3.30.479.30">
    <property type="entry name" value="Band 7 domain"/>
    <property type="match status" value="1"/>
</dbReference>
<dbReference type="PIRSF" id="PIRSF005651">
    <property type="entry name" value="HflC"/>
    <property type="match status" value="1"/>
</dbReference>
<evidence type="ECO:0000256" key="6">
    <source>
        <dbReference type="PIRNR" id="PIRNR005651"/>
    </source>
</evidence>
<sequence length="293" mass="33688">MSTKMTVSLILVAVVAWLLSMSMFTVDEREKAVKFRLGEFQDATYEPGLHFKIPFINNVRKFEDRIMTLDSEPERYLTFEKKNVIVDAFIKWRIDDVSSFYKTTGGDERQAGLRLSQVIKDGLRAEFGKRTMQEAISGERSEIMNVIAGRIKKDVAHFGIDVVDVRIKRIELPAEVSDSVYQRMRAERSRVAKDLRSRGAEAAERIRADADRQRTVILAEAYRDAERTRGQGDATAANIFAQAFGQDEEFYGLYRSLDAYRNVFNSKNDMLVLDPDSEFFRYFKQAIGSERAR</sequence>
<comment type="function">
    <text evidence="6">HflC and HflK could regulate a protease.</text>
</comment>
<comment type="subcellular location">
    <subcellularLocation>
        <location evidence="1">Membrane</location>
        <topology evidence="1">Single-pass membrane protein</topology>
    </subcellularLocation>
</comment>
<dbReference type="InterPro" id="IPR010200">
    <property type="entry name" value="HflC"/>
</dbReference>
<gene>
    <name evidence="8" type="ORF">SAMN03097708_00270</name>
</gene>
<evidence type="ECO:0000256" key="2">
    <source>
        <dbReference type="ARBA" id="ARBA00007862"/>
    </source>
</evidence>
<dbReference type="PANTHER" id="PTHR42911:SF1">
    <property type="entry name" value="MODULATOR OF FTSH PROTEASE HFLC"/>
    <property type="match status" value="1"/>
</dbReference>
<dbReference type="SMART" id="SM00244">
    <property type="entry name" value="PHB"/>
    <property type="match status" value="1"/>
</dbReference>
<evidence type="ECO:0000256" key="1">
    <source>
        <dbReference type="ARBA" id="ARBA00004167"/>
    </source>
</evidence>
<dbReference type="SUPFAM" id="SSF117892">
    <property type="entry name" value="Band 7/SPFH domain"/>
    <property type="match status" value="1"/>
</dbReference>
<protein>
    <recommendedName>
        <fullName evidence="6">Protein HflC</fullName>
    </recommendedName>
</protein>
<dbReference type="NCBIfam" id="TIGR01932">
    <property type="entry name" value="hflC"/>
    <property type="match status" value="1"/>
</dbReference>
<keyword evidence="9" id="KW-1185">Reference proteome</keyword>
<name>A0A1G5PJX3_9GAMM</name>
<dbReference type="CDD" id="cd03405">
    <property type="entry name" value="SPFH_HflC"/>
    <property type="match status" value="1"/>
</dbReference>
<keyword evidence="8" id="KW-0378">Hydrolase</keyword>
<dbReference type="RefSeq" id="WP_245688194.1">
    <property type="nucleotide sequence ID" value="NZ_FMWD01000001.1"/>
</dbReference>
<dbReference type="Pfam" id="PF01145">
    <property type="entry name" value="Band_7"/>
    <property type="match status" value="1"/>
</dbReference>
<evidence type="ECO:0000313" key="9">
    <source>
        <dbReference type="Proteomes" id="UP000199648"/>
    </source>
</evidence>
<keyword evidence="5" id="KW-0472">Membrane</keyword>
<dbReference type="AlphaFoldDB" id="A0A1G5PJX3"/>
<dbReference type="PANTHER" id="PTHR42911">
    <property type="entry name" value="MODULATOR OF FTSH PROTEASE HFLC"/>
    <property type="match status" value="1"/>
</dbReference>
<accession>A0A1G5PJX3</accession>
<dbReference type="EMBL" id="FMWD01000001">
    <property type="protein sequence ID" value="SCZ49813.1"/>
    <property type="molecule type" value="Genomic_DNA"/>
</dbReference>
<feature type="domain" description="Band 7" evidence="7">
    <location>
        <begin position="21"/>
        <end position="184"/>
    </location>
</feature>
<comment type="similarity">
    <text evidence="2 6">Belongs to the band 7/mec-2 family. HflC subfamily.</text>
</comment>
<evidence type="ECO:0000259" key="7">
    <source>
        <dbReference type="SMART" id="SM00244"/>
    </source>
</evidence>
<keyword evidence="3" id="KW-0812">Transmembrane</keyword>
<proteinExistence type="inferred from homology"/>
<dbReference type="Proteomes" id="UP000199648">
    <property type="component" value="Unassembled WGS sequence"/>
</dbReference>
<evidence type="ECO:0000256" key="5">
    <source>
        <dbReference type="ARBA" id="ARBA00023136"/>
    </source>
</evidence>
<dbReference type="STRING" id="415747.SAMN03097708_00270"/>
<reference evidence="8 9" key="1">
    <citation type="submission" date="2016-10" db="EMBL/GenBank/DDBJ databases">
        <authorList>
            <person name="de Groot N.N."/>
        </authorList>
    </citation>
    <scope>NUCLEOTIDE SEQUENCE [LARGE SCALE GENOMIC DNA]</scope>
    <source>
        <strain evidence="8 9">HLD2</strain>
    </source>
</reference>